<dbReference type="Proteomes" id="UP001271769">
    <property type="component" value="Unassembled WGS sequence"/>
</dbReference>
<organism evidence="2 3">
    <name type="scientific">Dongia rigui</name>
    <dbReference type="NCBI Taxonomy" id="940149"/>
    <lineage>
        <taxon>Bacteria</taxon>
        <taxon>Pseudomonadati</taxon>
        <taxon>Pseudomonadota</taxon>
        <taxon>Alphaproteobacteria</taxon>
        <taxon>Rhodospirillales</taxon>
        <taxon>Dongiaceae</taxon>
        <taxon>Dongia</taxon>
    </lineage>
</organism>
<sequence>MQLPKASFGTLARRDDTTYPSVSLTVPALDGAGMPLLLLSDLSDHVRNLGNSSKASLLFDGTGGIDEPLTGPRVTLLGEVTETRDPAHRAAYLAARPEAAFYADFKDFRFYRFTVNEALLVAGFGRIHRFMANELFS</sequence>
<feature type="domain" description="CREG-like beta-barrel" evidence="1">
    <location>
        <begin position="21"/>
        <end position="129"/>
    </location>
</feature>
<gene>
    <name evidence="2" type="ORF">SMD31_02915</name>
</gene>
<evidence type="ECO:0000313" key="3">
    <source>
        <dbReference type="Proteomes" id="UP001271769"/>
    </source>
</evidence>
<protein>
    <submittedName>
        <fullName evidence="2">Pyridoxamine 5'-phosphate oxidase family protein</fullName>
    </submittedName>
</protein>
<dbReference type="InterPro" id="IPR055343">
    <property type="entry name" value="CREG_beta-barrel"/>
</dbReference>
<evidence type="ECO:0000259" key="1">
    <source>
        <dbReference type="Pfam" id="PF13883"/>
    </source>
</evidence>
<dbReference type="SUPFAM" id="SSF50475">
    <property type="entry name" value="FMN-binding split barrel"/>
    <property type="match status" value="1"/>
</dbReference>
<comment type="caution">
    <text evidence="2">The sequence shown here is derived from an EMBL/GenBank/DDBJ whole genome shotgun (WGS) entry which is preliminary data.</text>
</comment>
<dbReference type="Pfam" id="PF13883">
    <property type="entry name" value="CREG_beta-barrel"/>
    <property type="match status" value="1"/>
</dbReference>
<keyword evidence="3" id="KW-1185">Reference proteome</keyword>
<evidence type="ECO:0000313" key="2">
    <source>
        <dbReference type="EMBL" id="MDY0870851.1"/>
    </source>
</evidence>
<dbReference type="EMBL" id="JAXCLX010000001">
    <property type="protein sequence ID" value="MDY0870851.1"/>
    <property type="molecule type" value="Genomic_DNA"/>
</dbReference>
<proteinExistence type="predicted"/>
<reference evidence="2 3" key="1">
    <citation type="journal article" date="2013" name="Antonie Van Leeuwenhoek">
        <title>Dongia rigui sp. nov., isolated from freshwater of a large wetland in Korea.</title>
        <authorList>
            <person name="Baik K.S."/>
            <person name="Hwang Y.M."/>
            <person name="Choi J.S."/>
            <person name="Kwon J."/>
            <person name="Seong C.N."/>
        </authorList>
    </citation>
    <scope>NUCLEOTIDE SEQUENCE [LARGE SCALE GENOMIC DNA]</scope>
    <source>
        <strain evidence="2 3">04SU4-P</strain>
    </source>
</reference>
<dbReference type="InterPro" id="IPR012349">
    <property type="entry name" value="Split_barrel_FMN-bd"/>
</dbReference>
<dbReference type="Gene3D" id="2.30.110.10">
    <property type="entry name" value="Electron Transport, Fmn-binding Protein, Chain A"/>
    <property type="match status" value="1"/>
</dbReference>
<name>A0ABU5DU52_9PROT</name>
<accession>A0ABU5DU52</accession>
<dbReference type="RefSeq" id="WP_320499210.1">
    <property type="nucleotide sequence ID" value="NZ_JAXCLX010000001.1"/>
</dbReference>